<evidence type="ECO:0000313" key="1">
    <source>
        <dbReference type="EMBL" id="ORY64016.1"/>
    </source>
</evidence>
<comment type="caution">
    <text evidence="1">The sequence shown here is derived from an EMBL/GenBank/DDBJ whole genome shotgun (WGS) entry which is preliminary data.</text>
</comment>
<keyword evidence="2" id="KW-1185">Reference proteome</keyword>
<name>A0A1Y2DY28_9PEZI</name>
<dbReference type="GeneID" id="63779188"/>
<evidence type="ECO:0000313" key="2">
    <source>
        <dbReference type="Proteomes" id="UP000193689"/>
    </source>
</evidence>
<dbReference type="AlphaFoldDB" id="A0A1Y2DY28"/>
<reference evidence="1 2" key="1">
    <citation type="submission" date="2016-07" db="EMBL/GenBank/DDBJ databases">
        <title>Pervasive Adenine N6-methylation of Active Genes in Fungi.</title>
        <authorList>
            <consortium name="DOE Joint Genome Institute"/>
            <person name="Mondo S.J."/>
            <person name="Dannebaum R.O."/>
            <person name="Kuo R.C."/>
            <person name="Labutti K."/>
            <person name="Haridas S."/>
            <person name="Kuo A."/>
            <person name="Salamov A."/>
            <person name="Ahrendt S.R."/>
            <person name="Lipzen A."/>
            <person name="Sullivan W."/>
            <person name="Andreopoulos W.B."/>
            <person name="Clum A."/>
            <person name="Lindquist E."/>
            <person name="Daum C."/>
            <person name="Ramamoorthy G.K."/>
            <person name="Gryganskyi A."/>
            <person name="Culley D."/>
            <person name="Magnuson J.K."/>
            <person name="James T.Y."/>
            <person name="O'Malley M.A."/>
            <person name="Stajich J.E."/>
            <person name="Spatafora J.W."/>
            <person name="Visel A."/>
            <person name="Grigoriev I.V."/>
        </authorList>
    </citation>
    <scope>NUCLEOTIDE SEQUENCE [LARGE SCALE GENOMIC DNA]</scope>
    <source>
        <strain evidence="1 2">CBS 129021</strain>
    </source>
</reference>
<organism evidence="1 2">
    <name type="scientific">Pseudomassariella vexata</name>
    <dbReference type="NCBI Taxonomy" id="1141098"/>
    <lineage>
        <taxon>Eukaryota</taxon>
        <taxon>Fungi</taxon>
        <taxon>Dikarya</taxon>
        <taxon>Ascomycota</taxon>
        <taxon>Pezizomycotina</taxon>
        <taxon>Sordariomycetes</taxon>
        <taxon>Xylariomycetidae</taxon>
        <taxon>Amphisphaeriales</taxon>
        <taxon>Pseudomassariaceae</taxon>
        <taxon>Pseudomassariella</taxon>
    </lineage>
</organism>
<protein>
    <submittedName>
        <fullName evidence="1">Uncharacterized protein</fullName>
    </submittedName>
</protein>
<proteinExistence type="predicted"/>
<dbReference type="RefSeq" id="XP_040715430.1">
    <property type="nucleotide sequence ID" value="XM_040862976.1"/>
</dbReference>
<dbReference type="EMBL" id="MCFJ01000007">
    <property type="protein sequence ID" value="ORY64016.1"/>
    <property type="molecule type" value="Genomic_DNA"/>
</dbReference>
<dbReference type="InParanoid" id="A0A1Y2DY28"/>
<gene>
    <name evidence="1" type="ORF">BCR38DRAFT_474569</name>
</gene>
<accession>A0A1Y2DY28</accession>
<sequence length="105" mass="11838">MVAYEPAMTCIRSILAVLSRAMVRVVWDVCVTDSTNLEINTAARSRTVDWKHLLADTSYRDREQSATSSDILINCHAAEEGQEPIRWGDDELNAAECSTQFTRYP</sequence>
<dbReference type="Proteomes" id="UP000193689">
    <property type="component" value="Unassembled WGS sequence"/>
</dbReference>